<accession>A0A926IDR9</accession>
<dbReference type="Pfam" id="PF05037">
    <property type="entry name" value="DUF669"/>
    <property type="match status" value="1"/>
</dbReference>
<sequence length="153" mass="17620">MTNIFAKWKNTVDVEGLKKDFENAKSNTGSASDRVEVPHGTYEVAVEKLELKESKKGDPMVSIWFKVLAGQYEGQIIFYNKLMTRGFWIHQNVELIRALESGVVVDFEDFEPFHNILCEVHDTIKAEGLEYALEYSKNSKGFDEYKIVEVFQD</sequence>
<evidence type="ECO:0000313" key="1">
    <source>
        <dbReference type="EMBL" id="MBC8579159.1"/>
    </source>
</evidence>
<protein>
    <submittedName>
        <fullName evidence="1">DUF669 domain-containing protein</fullName>
    </submittedName>
</protein>
<gene>
    <name evidence="1" type="ORF">H8718_06360</name>
</gene>
<organism evidence="1 2">
    <name type="scientific">Zhenhengia yiwuensis</name>
    <dbReference type="NCBI Taxonomy" id="2763666"/>
    <lineage>
        <taxon>Bacteria</taxon>
        <taxon>Bacillati</taxon>
        <taxon>Bacillota</taxon>
        <taxon>Clostridia</taxon>
        <taxon>Lachnospirales</taxon>
        <taxon>Lachnospiraceae</taxon>
        <taxon>Zhenhengia</taxon>
    </lineage>
</organism>
<name>A0A926IDR9_9FIRM</name>
<dbReference type="EMBL" id="JACRSY010000008">
    <property type="protein sequence ID" value="MBC8579159.1"/>
    <property type="molecule type" value="Genomic_DNA"/>
</dbReference>
<dbReference type="InterPro" id="IPR007731">
    <property type="entry name" value="DUF669"/>
</dbReference>
<reference evidence="1" key="1">
    <citation type="submission" date="2020-08" db="EMBL/GenBank/DDBJ databases">
        <title>Genome public.</title>
        <authorList>
            <person name="Liu C."/>
            <person name="Sun Q."/>
        </authorList>
    </citation>
    <scope>NUCLEOTIDE SEQUENCE</scope>
    <source>
        <strain evidence="1">NSJ-12</strain>
    </source>
</reference>
<dbReference type="RefSeq" id="WP_249332313.1">
    <property type="nucleotide sequence ID" value="NZ_JACRSY010000008.1"/>
</dbReference>
<dbReference type="AlphaFoldDB" id="A0A926IDR9"/>
<comment type="caution">
    <text evidence="1">The sequence shown here is derived from an EMBL/GenBank/DDBJ whole genome shotgun (WGS) entry which is preliminary data.</text>
</comment>
<proteinExistence type="predicted"/>
<keyword evidence="2" id="KW-1185">Reference proteome</keyword>
<evidence type="ECO:0000313" key="2">
    <source>
        <dbReference type="Proteomes" id="UP000655830"/>
    </source>
</evidence>
<dbReference type="Proteomes" id="UP000655830">
    <property type="component" value="Unassembled WGS sequence"/>
</dbReference>